<sequence length="84" mass="9054">MPFLAETGESHAATAMCPANGLPLSMAGGNLTKRRRRLGMLLLCCWFFERIGSTTLNTALRGDMCVYLPSSIGVFMGCLALLLL</sequence>
<evidence type="ECO:0000313" key="3">
    <source>
        <dbReference type="Proteomes" id="UP001243989"/>
    </source>
</evidence>
<comment type="caution">
    <text evidence="2">The sequence shown here is derived from an EMBL/GenBank/DDBJ whole genome shotgun (WGS) entry which is preliminary data.</text>
</comment>
<name>A0AAI9ZXV5_9PEZI</name>
<dbReference type="EMBL" id="JAHMHQ010000004">
    <property type="protein sequence ID" value="KAK1640227.1"/>
    <property type="molecule type" value="Genomic_DNA"/>
</dbReference>
<proteinExistence type="predicted"/>
<protein>
    <submittedName>
        <fullName evidence="2">Uncharacterized protein</fullName>
    </submittedName>
</protein>
<keyword evidence="1" id="KW-1133">Transmembrane helix</keyword>
<dbReference type="GeneID" id="85474650"/>
<evidence type="ECO:0000313" key="2">
    <source>
        <dbReference type="EMBL" id="KAK1640227.1"/>
    </source>
</evidence>
<organism evidence="2 3">
    <name type="scientific">Colletotrichum phormii</name>
    <dbReference type="NCBI Taxonomy" id="359342"/>
    <lineage>
        <taxon>Eukaryota</taxon>
        <taxon>Fungi</taxon>
        <taxon>Dikarya</taxon>
        <taxon>Ascomycota</taxon>
        <taxon>Pezizomycotina</taxon>
        <taxon>Sordariomycetes</taxon>
        <taxon>Hypocreomycetidae</taxon>
        <taxon>Glomerellales</taxon>
        <taxon>Glomerellaceae</taxon>
        <taxon>Colletotrichum</taxon>
        <taxon>Colletotrichum acutatum species complex</taxon>
    </lineage>
</organism>
<keyword evidence="1" id="KW-0812">Transmembrane</keyword>
<keyword evidence="3" id="KW-1185">Reference proteome</keyword>
<feature type="transmembrane region" description="Helical" evidence="1">
    <location>
        <begin position="66"/>
        <end position="83"/>
    </location>
</feature>
<dbReference type="Proteomes" id="UP001243989">
    <property type="component" value="Unassembled WGS sequence"/>
</dbReference>
<accession>A0AAI9ZXV5</accession>
<dbReference type="AlphaFoldDB" id="A0AAI9ZXV5"/>
<keyword evidence="1" id="KW-0472">Membrane</keyword>
<dbReference type="RefSeq" id="XP_060448834.1">
    <property type="nucleotide sequence ID" value="XM_060589788.1"/>
</dbReference>
<gene>
    <name evidence="2" type="ORF">BDP81DRAFT_419587</name>
</gene>
<evidence type="ECO:0000256" key="1">
    <source>
        <dbReference type="SAM" id="Phobius"/>
    </source>
</evidence>
<reference evidence="2" key="1">
    <citation type="submission" date="2021-06" db="EMBL/GenBank/DDBJ databases">
        <title>Comparative genomics, transcriptomics and evolutionary studies reveal genomic signatures of adaptation to plant cell wall in hemibiotrophic fungi.</title>
        <authorList>
            <consortium name="DOE Joint Genome Institute"/>
            <person name="Baroncelli R."/>
            <person name="Diaz J.F."/>
            <person name="Benocci T."/>
            <person name="Peng M."/>
            <person name="Battaglia E."/>
            <person name="Haridas S."/>
            <person name="Andreopoulos W."/>
            <person name="Labutti K."/>
            <person name="Pangilinan J."/>
            <person name="Floch G.L."/>
            <person name="Makela M.R."/>
            <person name="Henrissat B."/>
            <person name="Grigoriev I.V."/>
            <person name="Crouch J.A."/>
            <person name="De Vries R.P."/>
            <person name="Sukno S.A."/>
            <person name="Thon M.R."/>
        </authorList>
    </citation>
    <scope>NUCLEOTIDE SEQUENCE</scope>
    <source>
        <strain evidence="2">CBS 102054</strain>
    </source>
</reference>